<protein>
    <submittedName>
        <fullName evidence="1">Uncharacterized protein</fullName>
    </submittedName>
</protein>
<organism evidence="1 2">
    <name type="scientific">Ensete ventricosum</name>
    <name type="common">Abyssinian banana</name>
    <name type="synonym">Musa ensete</name>
    <dbReference type="NCBI Taxonomy" id="4639"/>
    <lineage>
        <taxon>Eukaryota</taxon>
        <taxon>Viridiplantae</taxon>
        <taxon>Streptophyta</taxon>
        <taxon>Embryophyta</taxon>
        <taxon>Tracheophyta</taxon>
        <taxon>Spermatophyta</taxon>
        <taxon>Magnoliopsida</taxon>
        <taxon>Liliopsida</taxon>
        <taxon>Zingiberales</taxon>
        <taxon>Musaceae</taxon>
        <taxon>Ensete</taxon>
    </lineage>
</organism>
<comment type="caution">
    <text evidence="1">The sequence shown here is derived from an EMBL/GenBank/DDBJ whole genome shotgun (WGS) entry which is preliminary data.</text>
</comment>
<dbReference type="AlphaFoldDB" id="A0A427B8P2"/>
<evidence type="ECO:0000313" key="1">
    <source>
        <dbReference type="EMBL" id="RRT84880.1"/>
    </source>
</evidence>
<sequence>MSTARRGGERATTIAALRHGQRLLAALAESKDIALDLAKGCMAESNMGVASHVAKSLGYMGNYDGPGFLAVRGSPTATDSRLQGVFGQLGFAGRPW</sequence>
<proteinExistence type="predicted"/>
<reference evidence="1 2" key="1">
    <citation type="journal article" date="2014" name="Agronomy (Basel)">
        <title>A Draft Genome Sequence for Ensete ventricosum, the Drought-Tolerant Tree Against Hunger.</title>
        <authorList>
            <person name="Harrison J."/>
            <person name="Moore K.A."/>
            <person name="Paszkiewicz K."/>
            <person name="Jones T."/>
            <person name="Grant M."/>
            <person name="Ambacheew D."/>
            <person name="Muzemil S."/>
            <person name="Studholme D.J."/>
        </authorList>
    </citation>
    <scope>NUCLEOTIDE SEQUENCE [LARGE SCALE GENOMIC DNA]</scope>
</reference>
<dbReference type="EMBL" id="AMZH03000215">
    <property type="protein sequence ID" value="RRT84880.1"/>
    <property type="molecule type" value="Genomic_DNA"/>
</dbReference>
<accession>A0A427B8P2</accession>
<name>A0A427B8P2_ENSVE</name>
<dbReference type="Proteomes" id="UP000287651">
    <property type="component" value="Unassembled WGS sequence"/>
</dbReference>
<gene>
    <name evidence="1" type="ORF">B296_00011932</name>
</gene>
<evidence type="ECO:0000313" key="2">
    <source>
        <dbReference type="Proteomes" id="UP000287651"/>
    </source>
</evidence>